<dbReference type="GO" id="GO:0006364">
    <property type="term" value="P:rRNA processing"/>
    <property type="evidence" value="ECO:0007669"/>
    <property type="project" value="UniProtKB-UniRule"/>
</dbReference>
<proteinExistence type="inferred from homology"/>
<keyword evidence="2 8" id="KW-0690">Ribosome biogenesis</keyword>
<dbReference type="HAMAP" id="MF_00009">
    <property type="entry name" value="Endoribonucl_YbeY"/>
    <property type="match status" value="1"/>
</dbReference>
<dbReference type="RefSeq" id="WP_104229997.1">
    <property type="nucleotide sequence ID" value="NZ_PSNW01000004.1"/>
</dbReference>
<feature type="binding site" evidence="8">
    <location>
        <position position="119"/>
    </location>
    <ligand>
        <name>Zn(2+)</name>
        <dbReference type="ChEBI" id="CHEBI:29105"/>
        <note>catalytic</note>
    </ligand>
</feature>
<dbReference type="InterPro" id="IPR002036">
    <property type="entry name" value="YbeY"/>
</dbReference>
<dbReference type="GO" id="GO:0004521">
    <property type="term" value="F:RNA endonuclease activity"/>
    <property type="evidence" value="ECO:0007669"/>
    <property type="project" value="UniProtKB-UniRule"/>
</dbReference>
<organism evidence="9 10">
    <name type="scientific">Solimonas fluminis</name>
    <dbReference type="NCBI Taxonomy" id="2086571"/>
    <lineage>
        <taxon>Bacteria</taxon>
        <taxon>Pseudomonadati</taxon>
        <taxon>Pseudomonadota</taxon>
        <taxon>Gammaproteobacteria</taxon>
        <taxon>Nevskiales</taxon>
        <taxon>Nevskiaceae</taxon>
        <taxon>Solimonas</taxon>
    </lineage>
</organism>
<evidence type="ECO:0000256" key="6">
    <source>
        <dbReference type="ARBA" id="ARBA00022801"/>
    </source>
</evidence>
<evidence type="ECO:0000256" key="1">
    <source>
        <dbReference type="ARBA" id="ARBA00010875"/>
    </source>
</evidence>
<dbReference type="InterPro" id="IPR023091">
    <property type="entry name" value="MetalPrtase_cat_dom_sf_prd"/>
</dbReference>
<keyword evidence="7 8" id="KW-0862">Zinc</keyword>
<dbReference type="EC" id="3.1.-.-" evidence="8"/>
<keyword evidence="5 8" id="KW-0255">Endonuclease</keyword>
<dbReference type="PANTHER" id="PTHR46986:SF1">
    <property type="entry name" value="ENDORIBONUCLEASE YBEY, CHLOROPLASTIC"/>
    <property type="match status" value="1"/>
</dbReference>
<evidence type="ECO:0000256" key="2">
    <source>
        <dbReference type="ARBA" id="ARBA00022517"/>
    </source>
</evidence>
<keyword evidence="8" id="KW-0698">rRNA processing</keyword>
<keyword evidence="3 8" id="KW-0540">Nuclease</keyword>
<evidence type="ECO:0000256" key="8">
    <source>
        <dbReference type="HAMAP-Rule" id="MF_00009"/>
    </source>
</evidence>
<evidence type="ECO:0000256" key="3">
    <source>
        <dbReference type="ARBA" id="ARBA00022722"/>
    </source>
</evidence>
<comment type="caution">
    <text evidence="9">The sequence shown here is derived from an EMBL/GenBank/DDBJ whole genome shotgun (WGS) entry which is preliminary data.</text>
</comment>
<evidence type="ECO:0000313" key="9">
    <source>
        <dbReference type="EMBL" id="PPE74109.1"/>
    </source>
</evidence>
<dbReference type="GO" id="GO:0005737">
    <property type="term" value="C:cytoplasm"/>
    <property type="evidence" value="ECO:0007669"/>
    <property type="project" value="UniProtKB-SubCell"/>
</dbReference>
<comment type="function">
    <text evidence="8">Single strand-specific metallo-endoribonuclease involved in late-stage 70S ribosome quality control and in maturation of the 3' terminus of the 16S rRNA.</text>
</comment>
<dbReference type="EMBL" id="PSNW01000004">
    <property type="protein sequence ID" value="PPE74109.1"/>
    <property type="molecule type" value="Genomic_DNA"/>
</dbReference>
<evidence type="ECO:0000313" key="10">
    <source>
        <dbReference type="Proteomes" id="UP000238220"/>
    </source>
</evidence>
<evidence type="ECO:0000256" key="7">
    <source>
        <dbReference type="ARBA" id="ARBA00022833"/>
    </source>
</evidence>
<dbReference type="SUPFAM" id="SSF55486">
    <property type="entry name" value="Metalloproteases ('zincins'), catalytic domain"/>
    <property type="match status" value="1"/>
</dbReference>
<comment type="similarity">
    <text evidence="1 8">Belongs to the endoribonuclease YbeY family.</text>
</comment>
<gene>
    <name evidence="8" type="primary">ybeY</name>
    <name evidence="9" type="ORF">C3942_08700</name>
</gene>
<dbReference type="OrthoDB" id="9807740at2"/>
<sequence>MPAQVSIQRLVPAAGIPSPASLRGWALAALGREKGELNIRIVGDEESRQLNHQYRGKDKPTNVLSFQGEPELESLPVLGDLVICAPVVAREAAEQGKPARAHWAHMVVHGCLHLLGHDHERDSEALRMEALETRILKRLGFSDPYER</sequence>
<dbReference type="InterPro" id="IPR020549">
    <property type="entry name" value="YbeY_CS"/>
</dbReference>
<dbReference type="Pfam" id="PF02130">
    <property type="entry name" value="YbeY"/>
    <property type="match status" value="1"/>
</dbReference>
<comment type="cofactor">
    <cofactor evidence="8">
        <name>Zn(2+)</name>
        <dbReference type="ChEBI" id="CHEBI:29105"/>
    </cofactor>
    <text evidence="8">Binds 1 zinc ion.</text>
</comment>
<dbReference type="GO" id="GO:0008270">
    <property type="term" value="F:zinc ion binding"/>
    <property type="evidence" value="ECO:0007669"/>
    <property type="project" value="UniProtKB-UniRule"/>
</dbReference>
<evidence type="ECO:0000256" key="5">
    <source>
        <dbReference type="ARBA" id="ARBA00022759"/>
    </source>
</evidence>
<keyword evidence="4 8" id="KW-0479">Metal-binding</keyword>
<name>A0A2S5TGL3_9GAMM</name>
<comment type="subcellular location">
    <subcellularLocation>
        <location evidence="8">Cytoplasm</location>
    </subcellularLocation>
</comment>
<accession>A0A2S5TGL3</accession>
<dbReference type="Gene3D" id="3.40.390.30">
    <property type="entry name" value="Metalloproteases ('zincins'), catalytic domain"/>
    <property type="match status" value="1"/>
</dbReference>
<dbReference type="PROSITE" id="PS01306">
    <property type="entry name" value="UPF0054"/>
    <property type="match status" value="1"/>
</dbReference>
<keyword evidence="8" id="KW-0963">Cytoplasm</keyword>
<dbReference type="Proteomes" id="UP000238220">
    <property type="component" value="Unassembled WGS sequence"/>
</dbReference>
<reference evidence="9 10" key="1">
    <citation type="submission" date="2018-02" db="EMBL/GenBank/DDBJ databases">
        <title>Genome sequencing of Solimonas sp. HR-BB.</title>
        <authorList>
            <person name="Lee Y."/>
            <person name="Jeon C.O."/>
        </authorList>
    </citation>
    <scope>NUCLEOTIDE SEQUENCE [LARGE SCALE GENOMIC DNA]</scope>
    <source>
        <strain evidence="9 10">HR-BB</strain>
    </source>
</reference>
<protein>
    <recommendedName>
        <fullName evidence="8">Endoribonuclease YbeY</fullName>
        <ecNumber evidence="8">3.1.-.-</ecNumber>
    </recommendedName>
</protein>
<feature type="binding site" evidence="8">
    <location>
        <position position="113"/>
    </location>
    <ligand>
        <name>Zn(2+)</name>
        <dbReference type="ChEBI" id="CHEBI:29105"/>
        <note>catalytic</note>
    </ligand>
</feature>
<dbReference type="GO" id="GO:0004222">
    <property type="term" value="F:metalloendopeptidase activity"/>
    <property type="evidence" value="ECO:0007669"/>
    <property type="project" value="InterPro"/>
</dbReference>
<evidence type="ECO:0000256" key="4">
    <source>
        <dbReference type="ARBA" id="ARBA00022723"/>
    </source>
</evidence>
<dbReference type="NCBIfam" id="TIGR00043">
    <property type="entry name" value="rRNA maturation RNase YbeY"/>
    <property type="match status" value="1"/>
</dbReference>
<dbReference type="PANTHER" id="PTHR46986">
    <property type="entry name" value="ENDORIBONUCLEASE YBEY, CHLOROPLASTIC"/>
    <property type="match status" value="1"/>
</dbReference>
<keyword evidence="6 8" id="KW-0378">Hydrolase</keyword>
<feature type="binding site" evidence="8">
    <location>
        <position position="109"/>
    </location>
    <ligand>
        <name>Zn(2+)</name>
        <dbReference type="ChEBI" id="CHEBI:29105"/>
        <note>catalytic</note>
    </ligand>
</feature>
<dbReference type="AlphaFoldDB" id="A0A2S5TGL3"/>
<keyword evidence="10" id="KW-1185">Reference proteome</keyword>